<organism evidence="1 2">
    <name type="scientific">Roseateles depolymerans</name>
    <dbReference type="NCBI Taxonomy" id="76731"/>
    <lineage>
        <taxon>Bacteria</taxon>
        <taxon>Pseudomonadati</taxon>
        <taxon>Pseudomonadota</taxon>
        <taxon>Betaproteobacteria</taxon>
        <taxon>Burkholderiales</taxon>
        <taxon>Sphaerotilaceae</taxon>
        <taxon>Roseateles</taxon>
    </lineage>
</organism>
<gene>
    <name evidence="1" type="ORF">RD2015_4143</name>
</gene>
<evidence type="ECO:0000313" key="2">
    <source>
        <dbReference type="Proteomes" id="UP000060699"/>
    </source>
</evidence>
<dbReference type="PANTHER" id="PTHR45947:SF3">
    <property type="entry name" value="SULFOQUINOVOSYL TRANSFERASE SQD2"/>
    <property type="match status" value="1"/>
</dbReference>
<proteinExistence type="predicted"/>
<dbReference type="STRING" id="76731.RD2015_4143"/>
<dbReference type="Proteomes" id="UP000060699">
    <property type="component" value="Chromosome"/>
</dbReference>
<dbReference type="Pfam" id="PF13439">
    <property type="entry name" value="Glyco_transf_4"/>
    <property type="match status" value="1"/>
</dbReference>
<dbReference type="AlphaFoldDB" id="A0A0U3NJJ7"/>
<dbReference type="EMBL" id="CP013729">
    <property type="protein sequence ID" value="ALV08592.1"/>
    <property type="molecule type" value="Genomic_DNA"/>
</dbReference>
<accession>A0A0U3NJJ7</accession>
<dbReference type="PANTHER" id="PTHR45947">
    <property type="entry name" value="SULFOQUINOVOSYL TRANSFERASE SQD2"/>
    <property type="match status" value="1"/>
</dbReference>
<dbReference type="KEGG" id="rdp:RD2015_4143"/>
<dbReference type="SUPFAM" id="SSF53756">
    <property type="entry name" value="UDP-Glycosyltransferase/glycogen phosphorylase"/>
    <property type="match status" value="1"/>
</dbReference>
<dbReference type="InterPro" id="IPR050194">
    <property type="entry name" value="Glycosyltransferase_grp1"/>
</dbReference>
<reference evidence="1 2" key="1">
    <citation type="submission" date="2015-12" db="EMBL/GenBank/DDBJ databases">
        <title>Complete genome of Roseateles depolymerans KCTC 42856.</title>
        <authorList>
            <person name="Kim K.M."/>
        </authorList>
    </citation>
    <scope>NUCLEOTIDE SEQUENCE [LARGE SCALE GENOMIC DNA]</scope>
    <source>
        <strain evidence="1 2">KCTC 42856</strain>
    </source>
</reference>
<evidence type="ECO:0000313" key="1">
    <source>
        <dbReference type="EMBL" id="ALV08592.1"/>
    </source>
</evidence>
<dbReference type="GO" id="GO:0016757">
    <property type="term" value="F:glycosyltransferase activity"/>
    <property type="evidence" value="ECO:0007669"/>
    <property type="project" value="TreeGrafter"/>
</dbReference>
<dbReference type="Pfam" id="PF13692">
    <property type="entry name" value="Glyco_trans_1_4"/>
    <property type="match status" value="1"/>
</dbReference>
<dbReference type="CDD" id="cd03814">
    <property type="entry name" value="GT4-like"/>
    <property type="match status" value="1"/>
</dbReference>
<dbReference type="Gene3D" id="3.40.50.2000">
    <property type="entry name" value="Glycogen Phosphorylase B"/>
    <property type="match status" value="2"/>
</dbReference>
<keyword evidence="1" id="KW-0808">Transferase</keyword>
<name>A0A0U3NJJ7_9BURK</name>
<dbReference type="PATRIC" id="fig|76731.3.peg.4243"/>
<sequence length="415" mass="45194">MPVMTSAPIELEVDELPTRQRHFRVAVVTETYPPEVNGVARSIACVVKGLQARDHAVQLLRPRQAGSDSNGPGHDEVLMRGLPVPRYPHLRMGVVSKRTLMQLWAPRRPDVVHIATEGPMGWSALQAARQLKLPVVSEFRTNFHAYAQHYGIGWLRRPLLAYLRKFHNRCHSTMVPNATLAGELMAQGFRHVNVIARGVDTQLFDPSRRSETLREQWGAAPQDPVLLHVGRLAAEKNLQLLVDLWPVVRRHHPRARLVLVGDGPARPELEQQLPGAIFAGMRHGEDLAAHYASGDLFVFPSVTETYGNVTPEALASGLPVLAYHYAAAALLVRSGVNGATVPLGSPAAAFADRALELLADRQRLSAMRVAARDGAESMGWDGIVQGIEQVYASAIDGTSVALRAGAGLLAPAVRA</sequence>
<keyword evidence="2" id="KW-1185">Reference proteome</keyword>
<protein>
    <submittedName>
        <fullName evidence="1">Glycosyl transferase</fullName>
    </submittedName>
</protein>
<dbReference type="InterPro" id="IPR028098">
    <property type="entry name" value="Glyco_trans_4-like_N"/>
</dbReference>